<dbReference type="Proteomes" id="UP000077154">
    <property type="component" value="Unassembled WGS sequence"/>
</dbReference>
<accession>A0A177A494</accession>
<dbReference type="AlphaFoldDB" id="A0A177A494"/>
<name>A0A177A494_9PEZI</name>
<proteinExistence type="predicted"/>
<gene>
    <name evidence="1" type="ORF">VC83_06947</name>
</gene>
<evidence type="ECO:0000313" key="1">
    <source>
        <dbReference type="EMBL" id="OAF56927.1"/>
    </source>
</evidence>
<dbReference type="RefSeq" id="XP_024322218.1">
    <property type="nucleotide sequence ID" value="XM_024470527.1"/>
</dbReference>
<reference evidence="1" key="1">
    <citation type="submission" date="2016-03" db="EMBL/GenBank/DDBJ databases">
        <title>Updated assembly of Pseudogymnoascus destructans, the fungus causing white-nose syndrome of bats.</title>
        <authorList>
            <person name="Palmer J.M."/>
            <person name="Drees K.P."/>
            <person name="Foster J.T."/>
            <person name="Lindner D.L."/>
        </authorList>
    </citation>
    <scope>NUCLEOTIDE SEQUENCE [LARGE SCALE GENOMIC DNA]</scope>
    <source>
        <strain evidence="1">20631-21</strain>
    </source>
</reference>
<organism evidence="1">
    <name type="scientific">Pseudogymnoascus destructans</name>
    <dbReference type="NCBI Taxonomy" id="655981"/>
    <lineage>
        <taxon>Eukaryota</taxon>
        <taxon>Fungi</taxon>
        <taxon>Dikarya</taxon>
        <taxon>Ascomycota</taxon>
        <taxon>Pezizomycotina</taxon>
        <taxon>Leotiomycetes</taxon>
        <taxon>Thelebolales</taxon>
        <taxon>Thelebolaceae</taxon>
        <taxon>Pseudogymnoascus</taxon>
    </lineage>
</organism>
<protein>
    <submittedName>
        <fullName evidence="1">Uncharacterized protein</fullName>
    </submittedName>
</protein>
<sequence length="339" mass="36759">MRHPSRHLYRTICWCARRSTRYPGSIIGLSLRTWSRKPSIVATIGVSRSNCKSPSSARSSSSSSASKSISLTSCIGWSSINPYPSSPSIGGELRVGTGGPPIFIHWPAIPVSPASVPSSLLLLLRRMALPTPVKKPPTEFVLPTDARRLWPSPGVNSLPKLVVRRGDCGRTLVPLGDRGGASVLVVLFSFLPSGDAGGRPRSTASIFRLRFSFPDSPTLFFRTTFPKALFIVVRMPGFFSFPLPKDRRFSKPPLVIASISLTLGALRRRRRVPHVAEREMMENVSAAAFHFSIISFAVGPFPSIDGLTIFGKVAASLKCRDCCISTTSSSVILDAPLLK</sequence>
<dbReference type="GeneID" id="36289997"/>
<dbReference type="EMBL" id="KV441402">
    <property type="protein sequence ID" value="OAF56927.1"/>
    <property type="molecule type" value="Genomic_DNA"/>
</dbReference>